<dbReference type="OrthoDB" id="5939134at2759"/>
<proteinExistence type="predicted"/>
<evidence type="ECO:0000313" key="1">
    <source>
        <dbReference type="EMBL" id="KRY88719.1"/>
    </source>
</evidence>
<evidence type="ECO:0000313" key="2">
    <source>
        <dbReference type="Proteomes" id="UP000054995"/>
    </source>
</evidence>
<keyword evidence="2" id="KW-1185">Reference proteome</keyword>
<dbReference type="Proteomes" id="UP000054995">
    <property type="component" value="Unassembled WGS sequence"/>
</dbReference>
<gene>
    <name evidence="1" type="ORF">T4D_11660</name>
</gene>
<reference evidence="1 2" key="1">
    <citation type="submission" date="2015-01" db="EMBL/GenBank/DDBJ databases">
        <title>Evolution of Trichinella species and genotypes.</title>
        <authorList>
            <person name="Korhonen P.K."/>
            <person name="Edoardo P."/>
            <person name="Giuseppe L.R."/>
            <person name="Gasser R.B."/>
        </authorList>
    </citation>
    <scope>NUCLEOTIDE SEQUENCE [LARGE SCALE GENOMIC DNA]</scope>
    <source>
        <strain evidence="1">ISS470</strain>
    </source>
</reference>
<dbReference type="AlphaFoldDB" id="A0A0V1FSA0"/>
<comment type="caution">
    <text evidence="1">The sequence shown here is derived from an EMBL/GenBank/DDBJ whole genome shotgun (WGS) entry which is preliminary data.</text>
</comment>
<name>A0A0V1FSA0_TRIPS</name>
<accession>A0A0V1FSA0</accession>
<organism evidence="1 2">
    <name type="scientific">Trichinella pseudospiralis</name>
    <name type="common">Parasitic roundworm</name>
    <dbReference type="NCBI Taxonomy" id="6337"/>
    <lineage>
        <taxon>Eukaryota</taxon>
        <taxon>Metazoa</taxon>
        <taxon>Ecdysozoa</taxon>
        <taxon>Nematoda</taxon>
        <taxon>Enoplea</taxon>
        <taxon>Dorylaimia</taxon>
        <taxon>Trichinellida</taxon>
        <taxon>Trichinellidae</taxon>
        <taxon>Trichinella</taxon>
    </lineage>
</organism>
<sequence length="112" mass="12889">MRIPKSSAGMSGSLMIDCRFEMQCWKVGMVSSRKKNGWKQTSVLQTAITPDNVLKKGILLTIIIRKLCPWLLKYPEKQRQVLRYTGKSGRRTLEQFLEALMHPVPGPIKCRR</sequence>
<dbReference type="EMBL" id="JYDT01000039">
    <property type="protein sequence ID" value="KRY88719.1"/>
    <property type="molecule type" value="Genomic_DNA"/>
</dbReference>
<feature type="non-terminal residue" evidence="1">
    <location>
        <position position="112"/>
    </location>
</feature>
<protein>
    <submittedName>
        <fullName evidence="1">Uncharacterized protein</fullName>
    </submittedName>
</protein>